<protein>
    <recommendedName>
        <fullName evidence="4">Secreted protein</fullName>
    </recommendedName>
</protein>
<proteinExistence type="predicted"/>
<feature type="compositionally biased region" description="Basic and acidic residues" evidence="1">
    <location>
        <begin position="41"/>
        <end position="52"/>
    </location>
</feature>
<keyword evidence="3" id="KW-1185">Reference proteome</keyword>
<organism evidence="2 3">
    <name type="scientific">Actinomadura yumaensis</name>
    <dbReference type="NCBI Taxonomy" id="111807"/>
    <lineage>
        <taxon>Bacteria</taxon>
        <taxon>Bacillati</taxon>
        <taxon>Actinomycetota</taxon>
        <taxon>Actinomycetes</taxon>
        <taxon>Streptosporangiales</taxon>
        <taxon>Thermomonosporaceae</taxon>
        <taxon>Actinomadura</taxon>
    </lineage>
</organism>
<evidence type="ECO:0008006" key="4">
    <source>
        <dbReference type="Google" id="ProtNLM"/>
    </source>
</evidence>
<dbReference type="Proteomes" id="UP001596380">
    <property type="component" value="Unassembled WGS sequence"/>
</dbReference>
<sequence length="72" mass="7752">MSVLVLLCCDASEAAGTCGAQIITAHTDATAARAWAQRAEGWTRDGDDDRCPRHSRPHGRPAVHPFDTDPHT</sequence>
<dbReference type="EMBL" id="JBHSXS010000036">
    <property type="protein sequence ID" value="MFC6885316.1"/>
    <property type="molecule type" value="Genomic_DNA"/>
</dbReference>
<accession>A0ABW2CU38</accession>
<name>A0ABW2CU38_9ACTN</name>
<evidence type="ECO:0000313" key="3">
    <source>
        <dbReference type="Proteomes" id="UP001596380"/>
    </source>
</evidence>
<evidence type="ECO:0000256" key="1">
    <source>
        <dbReference type="SAM" id="MobiDB-lite"/>
    </source>
</evidence>
<reference evidence="3" key="1">
    <citation type="journal article" date="2019" name="Int. J. Syst. Evol. Microbiol.">
        <title>The Global Catalogue of Microorganisms (GCM) 10K type strain sequencing project: providing services to taxonomists for standard genome sequencing and annotation.</title>
        <authorList>
            <consortium name="The Broad Institute Genomics Platform"/>
            <consortium name="The Broad Institute Genome Sequencing Center for Infectious Disease"/>
            <person name="Wu L."/>
            <person name="Ma J."/>
        </authorList>
    </citation>
    <scope>NUCLEOTIDE SEQUENCE [LARGE SCALE GENOMIC DNA]</scope>
    <source>
        <strain evidence="3">JCM 3369</strain>
    </source>
</reference>
<gene>
    <name evidence="2" type="ORF">ACFQKB_36545</name>
</gene>
<comment type="caution">
    <text evidence="2">The sequence shown here is derived from an EMBL/GenBank/DDBJ whole genome shotgun (WGS) entry which is preliminary data.</text>
</comment>
<dbReference type="RefSeq" id="WP_378063926.1">
    <property type="nucleotide sequence ID" value="NZ_JBHSXS010000036.1"/>
</dbReference>
<feature type="region of interest" description="Disordered" evidence="1">
    <location>
        <begin position="40"/>
        <end position="72"/>
    </location>
</feature>
<evidence type="ECO:0000313" key="2">
    <source>
        <dbReference type="EMBL" id="MFC6885316.1"/>
    </source>
</evidence>